<accession>A0A222G846</accession>
<dbReference type="Proteomes" id="UP000202259">
    <property type="component" value="Chromosome"/>
</dbReference>
<keyword evidence="1" id="KW-1133">Transmembrane helix</keyword>
<organism evidence="2 3">
    <name type="scientific">Cognaticolwellia beringensis</name>
    <dbReference type="NCBI Taxonomy" id="1967665"/>
    <lineage>
        <taxon>Bacteria</taxon>
        <taxon>Pseudomonadati</taxon>
        <taxon>Pseudomonadota</taxon>
        <taxon>Gammaproteobacteria</taxon>
        <taxon>Alteromonadales</taxon>
        <taxon>Colwelliaceae</taxon>
        <taxon>Cognaticolwellia</taxon>
    </lineage>
</organism>
<gene>
    <name evidence="2" type="ORF">B5D82_09500</name>
</gene>
<dbReference type="OrthoDB" id="208599at2"/>
<name>A0A222G846_9GAMM</name>
<feature type="transmembrane region" description="Helical" evidence="1">
    <location>
        <begin position="6"/>
        <end position="25"/>
    </location>
</feature>
<dbReference type="AlphaFoldDB" id="A0A222G846"/>
<evidence type="ECO:0000313" key="3">
    <source>
        <dbReference type="Proteomes" id="UP000202259"/>
    </source>
</evidence>
<dbReference type="EMBL" id="CP020465">
    <property type="protein sequence ID" value="ASP47970.1"/>
    <property type="molecule type" value="Genomic_DNA"/>
</dbReference>
<protein>
    <submittedName>
        <fullName evidence="2">Uncharacterized protein</fullName>
    </submittedName>
</protein>
<dbReference type="KEGG" id="cber:B5D82_09500"/>
<reference evidence="2 3" key="1">
    <citation type="submission" date="2017-08" db="EMBL/GenBank/DDBJ databases">
        <title>Complete genome of Colwellia sp. NB097-1, a psychrophile bacterium ioslated from Bering Sea.</title>
        <authorList>
            <person name="Chen X."/>
        </authorList>
    </citation>
    <scope>NUCLEOTIDE SEQUENCE [LARGE SCALE GENOMIC DNA]</scope>
    <source>
        <strain evidence="2 3">NB097-1</strain>
    </source>
</reference>
<evidence type="ECO:0000313" key="2">
    <source>
        <dbReference type="EMBL" id="ASP47970.1"/>
    </source>
</evidence>
<keyword evidence="3" id="KW-1185">Reference proteome</keyword>
<sequence>MAKDNSLVIILFLFIIALYLFFLILKKKNMQEWLPQYIKQQINKPVSNAAITKHVIFSFVDHYEPQWGKPDSIDIERSRVDRWCAEYPAMASKHVDANGIHPQHTFFYPEEEYRVEHLDKIAKLCREGFGEIEVHLHHDNDTSDNLRASITQFCHVLHNDHGALSHHPDTGQLMYGFIHGNWTLDNSGHNGKLCGVNDELIVLKETGCYADFTYPSAPHETQPKTINSIYYAKDDALKPKSHNTGVDVAVGGSPWGDLMMVNGPLMLNWKKLKKGIFPQIENSDIRKGMEPTEKRVDLWVEANVHVKGKPEWVFIKVHTHGTQERDMDVLLGKPVDDMFSYLEAKYNDGERHQLHYVNSREMFNMIKAAEANEIGSPHQYRDYILPKPSFIAK</sequence>
<evidence type="ECO:0000256" key="1">
    <source>
        <dbReference type="SAM" id="Phobius"/>
    </source>
</evidence>
<keyword evidence="1" id="KW-0472">Membrane</keyword>
<keyword evidence="1" id="KW-0812">Transmembrane</keyword>
<proteinExistence type="predicted"/>